<gene>
    <name evidence="1" type="ORF">GIB67_040343</name>
</gene>
<accession>A0A7J7L982</accession>
<dbReference type="Proteomes" id="UP000541444">
    <property type="component" value="Unassembled WGS sequence"/>
</dbReference>
<sequence>MTNSEDSGSPVWRSTSLIVQTTEDVARAVAAAAASTVRSPRPSAVFSSKEDNASQIQKLQRQVTRVLKGFSPPVEVKKATYNPEVLTSLKRQWARFQLQSLVRYYSFSTFKD</sequence>
<name>A0A7J7L982_9MAGN</name>
<comment type="caution">
    <text evidence="1">The sequence shown here is derived from an EMBL/GenBank/DDBJ whole genome shotgun (WGS) entry which is preliminary data.</text>
</comment>
<organism evidence="1 2">
    <name type="scientific">Kingdonia uniflora</name>
    <dbReference type="NCBI Taxonomy" id="39325"/>
    <lineage>
        <taxon>Eukaryota</taxon>
        <taxon>Viridiplantae</taxon>
        <taxon>Streptophyta</taxon>
        <taxon>Embryophyta</taxon>
        <taxon>Tracheophyta</taxon>
        <taxon>Spermatophyta</taxon>
        <taxon>Magnoliopsida</taxon>
        <taxon>Ranunculales</taxon>
        <taxon>Circaeasteraceae</taxon>
        <taxon>Kingdonia</taxon>
    </lineage>
</organism>
<evidence type="ECO:0000313" key="2">
    <source>
        <dbReference type="Proteomes" id="UP000541444"/>
    </source>
</evidence>
<dbReference type="EMBL" id="JACGCM010002525">
    <property type="protein sequence ID" value="KAF6139196.1"/>
    <property type="molecule type" value="Genomic_DNA"/>
</dbReference>
<dbReference type="AlphaFoldDB" id="A0A7J7L982"/>
<evidence type="ECO:0000313" key="1">
    <source>
        <dbReference type="EMBL" id="KAF6139196.1"/>
    </source>
</evidence>
<keyword evidence="2" id="KW-1185">Reference proteome</keyword>
<protein>
    <submittedName>
        <fullName evidence="1">Uncharacterized protein</fullName>
    </submittedName>
</protein>
<proteinExistence type="predicted"/>
<reference evidence="1 2" key="1">
    <citation type="journal article" date="2020" name="IScience">
        <title>Genome Sequencing of the Endangered Kingdonia uniflora (Circaeasteraceae, Ranunculales) Reveals Potential Mechanisms of Evolutionary Specialization.</title>
        <authorList>
            <person name="Sun Y."/>
            <person name="Deng T."/>
            <person name="Zhang A."/>
            <person name="Moore M.J."/>
            <person name="Landis J.B."/>
            <person name="Lin N."/>
            <person name="Zhang H."/>
            <person name="Zhang X."/>
            <person name="Huang J."/>
            <person name="Zhang X."/>
            <person name="Sun H."/>
            <person name="Wang H."/>
        </authorList>
    </citation>
    <scope>NUCLEOTIDE SEQUENCE [LARGE SCALE GENOMIC DNA]</scope>
    <source>
        <strain evidence="1">TB1705</strain>
        <tissue evidence="1">Leaf</tissue>
    </source>
</reference>
<dbReference type="OrthoDB" id="1936535at2759"/>